<dbReference type="Proteomes" id="UP000030451">
    <property type="component" value="Unassembled WGS sequence"/>
</dbReference>
<dbReference type="RefSeq" id="WP_038192152.1">
    <property type="nucleotide sequence ID" value="NZ_JRWP01000042.1"/>
</dbReference>
<proteinExistence type="predicted"/>
<evidence type="ECO:0000313" key="1">
    <source>
        <dbReference type="EMBL" id="KGY07589.1"/>
    </source>
</evidence>
<gene>
    <name evidence="1" type="ORF">NM06_16155</name>
</gene>
<dbReference type="Pfam" id="PF11216">
    <property type="entry name" value="DUF3012"/>
    <property type="match status" value="2"/>
</dbReference>
<evidence type="ECO:0008006" key="3">
    <source>
        <dbReference type="Google" id="ProtNLM"/>
    </source>
</evidence>
<accession>A0A0A5HVU1</accession>
<comment type="caution">
    <text evidence="1">The sequence shown here is derived from an EMBL/GenBank/DDBJ whole genome shotgun (WGS) entry which is preliminary data.</text>
</comment>
<dbReference type="InterPro" id="IPR021379">
    <property type="entry name" value="DUF3012"/>
</dbReference>
<dbReference type="OrthoDB" id="5609437at2"/>
<organism evidence="1 2">
    <name type="scientific">Photobacterium sp. (strain ATCC 43367)</name>
    <dbReference type="NCBI Taxonomy" id="379097"/>
    <lineage>
        <taxon>Bacteria</taxon>
        <taxon>Pseudomonadati</taxon>
        <taxon>Pseudomonadota</taxon>
        <taxon>Gammaproteobacteria</taxon>
        <taxon>Vibrionales</taxon>
        <taxon>Vibrionaceae</taxon>
        <taxon>Vibrio</taxon>
        <taxon>Vibrio oreintalis group</taxon>
    </lineage>
</organism>
<evidence type="ECO:0000313" key="2">
    <source>
        <dbReference type="Proteomes" id="UP000030451"/>
    </source>
</evidence>
<name>A0A0A5HVU1_PHOS4</name>
<sequence length="87" mass="9591">MKKLPLVLFTLVALSACKDEVGTQNWCDNKAQGPKSEWSAQDALDYAKHCVLQDAVGSESWCESMSDKPKGDWSANEAKNFATHCIL</sequence>
<protein>
    <recommendedName>
        <fullName evidence="3">DUF3012 domain-containing protein</fullName>
    </recommendedName>
</protein>
<dbReference type="AlphaFoldDB" id="A0A0A5HVU1"/>
<dbReference type="EMBL" id="JRWP01000042">
    <property type="protein sequence ID" value="KGY07589.1"/>
    <property type="molecule type" value="Genomic_DNA"/>
</dbReference>
<dbReference type="PROSITE" id="PS51257">
    <property type="entry name" value="PROKAR_LIPOPROTEIN"/>
    <property type="match status" value="1"/>
</dbReference>
<dbReference type="STRING" id="379097.SE23_00915"/>
<reference evidence="1 2" key="1">
    <citation type="submission" date="2014-10" db="EMBL/GenBank/DDBJ databases">
        <title>Genome sequencing of Vibrio sinaloensis T08.</title>
        <authorList>
            <person name="Chan K.-G."/>
            <person name="Mohamad N.I."/>
        </authorList>
    </citation>
    <scope>NUCLEOTIDE SEQUENCE [LARGE SCALE GENOMIC DNA]</scope>
    <source>
        <strain evidence="1 2">T08</strain>
    </source>
</reference>